<dbReference type="PANTHER" id="PTHR12489">
    <property type="entry name" value="LIPOMA HMGIC FUSION PARTNER-LIKE PROTEIN"/>
    <property type="match status" value="1"/>
</dbReference>
<dbReference type="AlphaFoldDB" id="A7SGF6"/>
<comment type="subcellular location">
    <subcellularLocation>
        <location evidence="1">Membrane</location>
        <topology evidence="1">Multi-pass membrane protein</topology>
    </subcellularLocation>
</comment>
<keyword evidence="8" id="KW-1185">Reference proteome</keyword>
<proteinExistence type="predicted"/>
<dbReference type="HOGENOM" id="CLU_964111_0_0_1"/>
<dbReference type="PANTHER" id="PTHR12489:SF1">
    <property type="entry name" value="LP10272P"/>
    <property type="match status" value="1"/>
</dbReference>
<feature type="region of interest" description="Disordered" evidence="5">
    <location>
        <begin position="262"/>
        <end position="289"/>
    </location>
</feature>
<keyword evidence="2 6" id="KW-0812">Transmembrane</keyword>
<evidence type="ECO:0000313" key="7">
    <source>
        <dbReference type="EMBL" id="EDO37179.1"/>
    </source>
</evidence>
<sequence length="289" mass="31808">MPCFALRKHSFGVSQSAKCRDHEQENREEGDSEQGDKKEEVTSPAAMFRNGRPYKSWYKSRSRSILVALWSLCTIFIGIMIVVVFVQAQWLGGKDSASGLQTDFGLYRSCTGGSTGRCSGELNHFSSIPSSAWKAATIFVLFAFISIFGSLVVVFVYSLCCLNKSGLGFRFCSGLQAFSGCCLMLACLIYPSGWDAPTVRAVCGSSAGSYQSGSCDVKWSYWVALVCMFDAFILSFLSLMFIEKEGFLKTLKPKRKNISSFTRNGISSSKNNNGTKNTAFTVDQEDTHL</sequence>
<dbReference type="InterPro" id="IPR019372">
    <property type="entry name" value="LHFPL"/>
</dbReference>
<organism evidence="7 8">
    <name type="scientific">Nematostella vectensis</name>
    <name type="common">Starlet sea anemone</name>
    <dbReference type="NCBI Taxonomy" id="45351"/>
    <lineage>
        <taxon>Eukaryota</taxon>
        <taxon>Metazoa</taxon>
        <taxon>Cnidaria</taxon>
        <taxon>Anthozoa</taxon>
        <taxon>Hexacorallia</taxon>
        <taxon>Actiniaria</taxon>
        <taxon>Edwardsiidae</taxon>
        <taxon>Nematostella</taxon>
    </lineage>
</organism>
<evidence type="ECO:0000256" key="5">
    <source>
        <dbReference type="SAM" id="MobiDB-lite"/>
    </source>
</evidence>
<dbReference type="GO" id="GO:0007605">
    <property type="term" value="P:sensory perception of sound"/>
    <property type="evidence" value="ECO:0000318"/>
    <property type="project" value="GO_Central"/>
</dbReference>
<dbReference type="KEGG" id="nve:5508669"/>
<feature type="transmembrane region" description="Helical" evidence="6">
    <location>
        <begin position="135"/>
        <end position="159"/>
    </location>
</feature>
<feature type="transmembrane region" description="Helical" evidence="6">
    <location>
        <begin position="65"/>
        <end position="86"/>
    </location>
</feature>
<evidence type="ECO:0000256" key="4">
    <source>
        <dbReference type="ARBA" id="ARBA00023136"/>
    </source>
</evidence>
<gene>
    <name evidence="7" type="ORF">NEMVEDRAFT_v1g189585</name>
</gene>
<feature type="compositionally biased region" description="Basic and acidic residues" evidence="5">
    <location>
        <begin position="18"/>
        <end position="41"/>
    </location>
</feature>
<feature type="transmembrane region" description="Helical" evidence="6">
    <location>
        <begin position="219"/>
        <end position="242"/>
    </location>
</feature>
<evidence type="ECO:0000256" key="2">
    <source>
        <dbReference type="ARBA" id="ARBA00022692"/>
    </source>
</evidence>
<dbReference type="eggNOG" id="KOG4026">
    <property type="taxonomic scope" value="Eukaryota"/>
</dbReference>
<feature type="transmembrane region" description="Helical" evidence="6">
    <location>
        <begin position="171"/>
        <end position="191"/>
    </location>
</feature>
<evidence type="ECO:0000256" key="6">
    <source>
        <dbReference type="SAM" id="Phobius"/>
    </source>
</evidence>
<accession>A7SGF6</accession>
<dbReference type="EMBL" id="DS469652">
    <property type="protein sequence ID" value="EDO37179.1"/>
    <property type="molecule type" value="Genomic_DNA"/>
</dbReference>
<feature type="compositionally biased region" description="Low complexity" evidence="5">
    <location>
        <begin position="264"/>
        <end position="278"/>
    </location>
</feature>
<dbReference type="FunCoup" id="A7SGF6">
    <property type="interactions" value="33"/>
</dbReference>
<name>A7SGF6_NEMVE</name>
<dbReference type="InParanoid" id="A7SGF6"/>
<feature type="region of interest" description="Disordered" evidence="5">
    <location>
        <begin position="15"/>
        <end position="43"/>
    </location>
</feature>
<dbReference type="Pfam" id="PF10242">
    <property type="entry name" value="L_HMGIC_fpl"/>
    <property type="match status" value="1"/>
</dbReference>
<protein>
    <submittedName>
        <fullName evidence="7">Uncharacterized protein</fullName>
    </submittedName>
</protein>
<reference evidence="7 8" key="1">
    <citation type="journal article" date="2007" name="Science">
        <title>Sea anemone genome reveals ancestral eumetazoan gene repertoire and genomic organization.</title>
        <authorList>
            <person name="Putnam N.H."/>
            <person name="Srivastava M."/>
            <person name="Hellsten U."/>
            <person name="Dirks B."/>
            <person name="Chapman J."/>
            <person name="Salamov A."/>
            <person name="Terry A."/>
            <person name="Shapiro H."/>
            <person name="Lindquist E."/>
            <person name="Kapitonov V.V."/>
            <person name="Jurka J."/>
            <person name="Genikhovich G."/>
            <person name="Grigoriev I.V."/>
            <person name="Lucas S.M."/>
            <person name="Steele R.E."/>
            <person name="Finnerty J.R."/>
            <person name="Technau U."/>
            <person name="Martindale M.Q."/>
            <person name="Rokhsar D.S."/>
        </authorList>
    </citation>
    <scope>NUCLEOTIDE SEQUENCE [LARGE SCALE GENOMIC DNA]</scope>
    <source>
        <strain evidence="8">CH2 X CH6</strain>
    </source>
</reference>
<keyword evidence="4 6" id="KW-0472">Membrane</keyword>
<evidence type="ECO:0000256" key="1">
    <source>
        <dbReference type="ARBA" id="ARBA00004141"/>
    </source>
</evidence>
<dbReference type="STRING" id="45351.A7SGF6"/>
<dbReference type="OrthoDB" id="5873721at2759"/>
<dbReference type="Proteomes" id="UP000001593">
    <property type="component" value="Unassembled WGS sequence"/>
</dbReference>
<dbReference type="PhylomeDB" id="A7SGF6"/>
<keyword evidence="3 6" id="KW-1133">Transmembrane helix</keyword>
<dbReference type="OMA" id="SMVVFIQ"/>
<evidence type="ECO:0000313" key="8">
    <source>
        <dbReference type="Proteomes" id="UP000001593"/>
    </source>
</evidence>
<evidence type="ECO:0000256" key="3">
    <source>
        <dbReference type="ARBA" id="ARBA00022989"/>
    </source>
</evidence>
<dbReference type="GO" id="GO:0005886">
    <property type="term" value="C:plasma membrane"/>
    <property type="evidence" value="ECO:0000318"/>
    <property type="project" value="GO_Central"/>
</dbReference>